<dbReference type="CDD" id="cd06530">
    <property type="entry name" value="S26_SPase_I"/>
    <property type="match status" value="1"/>
</dbReference>
<dbReference type="Proteomes" id="UP001241072">
    <property type="component" value="Unassembled WGS sequence"/>
</dbReference>
<proteinExistence type="predicted"/>
<dbReference type="EC" id="3.4.21.89" evidence="1"/>
<dbReference type="InterPro" id="IPR019533">
    <property type="entry name" value="Peptidase_S26"/>
</dbReference>
<feature type="transmembrane region" description="Helical" evidence="2">
    <location>
        <begin position="152"/>
        <end position="170"/>
    </location>
</feature>
<dbReference type="RefSeq" id="WP_305001993.1">
    <property type="nucleotide sequence ID" value="NZ_JAUQUB010000001.1"/>
</dbReference>
<comment type="caution">
    <text evidence="3">The sequence shown here is derived from an EMBL/GenBank/DDBJ whole genome shotgun (WGS) entry which is preliminary data.</text>
</comment>
<evidence type="ECO:0000313" key="4">
    <source>
        <dbReference type="Proteomes" id="UP001241072"/>
    </source>
</evidence>
<keyword evidence="2" id="KW-0812">Transmembrane</keyword>
<dbReference type="GO" id="GO:0009003">
    <property type="term" value="F:signal peptidase activity"/>
    <property type="evidence" value="ECO:0007669"/>
    <property type="project" value="UniProtKB-EC"/>
</dbReference>
<name>A0ABT9BKP0_9MICO</name>
<dbReference type="EMBL" id="JAUQUB010000001">
    <property type="protein sequence ID" value="MDO7881586.1"/>
    <property type="molecule type" value="Genomic_DNA"/>
</dbReference>
<dbReference type="InterPro" id="IPR001733">
    <property type="entry name" value="Peptidase_S26B"/>
</dbReference>
<dbReference type="NCBIfam" id="TIGR02228">
    <property type="entry name" value="sigpep_I_arch"/>
    <property type="match status" value="1"/>
</dbReference>
<keyword evidence="4" id="KW-1185">Reference proteome</keyword>
<reference evidence="3 4" key="1">
    <citation type="submission" date="2023-07" db="EMBL/GenBank/DDBJ databases">
        <title>Protaetiibacter sp. nov WY-16 isolated from soil.</title>
        <authorList>
            <person name="Liu B."/>
            <person name="Wan Y."/>
        </authorList>
    </citation>
    <scope>NUCLEOTIDE SEQUENCE [LARGE SCALE GENOMIC DNA]</scope>
    <source>
        <strain evidence="3 4">WY-16</strain>
    </source>
</reference>
<protein>
    <recommendedName>
        <fullName evidence="1">Signal peptidase I</fullName>
        <ecNumber evidence="1">3.4.21.89</ecNumber>
    </recommendedName>
</protein>
<organism evidence="3 4">
    <name type="scientific">Antiquaquibacter soli</name>
    <dbReference type="NCBI Taxonomy" id="3064523"/>
    <lineage>
        <taxon>Bacteria</taxon>
        <taxon>Bacillati</taxon>
        <taxon>Actinomycetota</taxon>
        <taxon>Actinomycetes</taxon>
        <taxon>Micrococcales</taxon>
        <taxon>Microbacteriaceae</taxon>
        <taxon>Antiquaquibacter</taxon>
    </lineage>
</organism>
<evidence type="ECO:0000313" key="3">
    <source>
        <dbReference type="EMBL" id="MDO7881586.1"/>
    </source>
</evidence>
<keyword evidence="2" id="KW-1133">Transmembrane helix</keyword>
<dbReference type="PROSITE" id="PS51257">
    <property type="entry name" value="PROKAR_LIPOPROTEIN"/>
    <property type="match status" value="1"/>
</dbReference>
<keyword evidence="2" id="KW-0472">Membrane</keyword>
<accession>A0ABT9BKP0</accession>
<keyword evidence="3" id="KW-0378">Hydrolase</keyword>
<evidence type="ECO:0000256" key="2">
    <source>
        <dbReference type="SAM" id="Phobius"/>
    </source>
</evidence>
<sequence>MKRIHDSSGSGGGGSPLATTRAALVVVLGVVGLACLVLAALPLLGFRLIVLTTGSMSPGLPAGSLVVARDAPASEIAIGDIVTVYRDSAPPVTHRVIALEPVSTGSSARTVTMQGDGNSSPDPEPYVVDRVGIAALAVPWGGQLVFAMRSPWVIVGASIAIGLLVLWTWWPKQE</sequence>
<gene>
    <name evidence="3" type="ORF">Q5716_05020</name>
</gene>
<feature type="transmembrane region" description="Helical" evidence="2">
    <location>
        <begin position="22"/>
        <end position="46"/>
    </location>
</feature>
<evidence type="ECO:0000256" key="1">
    <source>
        <dbReference type="NCBIfam" id="TIGR02228"/>
    </source>
</evidence>